<evidence type="ECO:0000313" key="1">
    <source>
        <dbReference type="EMBL" id="KAH3700152.1"/>
    </source>
</evidence>
<accession>A0A9D3YGK9</accession>
<proteinExistence type="predicted"/>
<keyword evidence="2" id="KW-1185">Reference proteome</keyword>
<sequence length="107" mass="12699">MHDMLNRLQVITSKLSWISRCYNEQTSLDKSLFSEILYYEDNTVLTGPTIRKSQCPDGYRSDFCLRLRSDTSILYRKGDIYIVWIAPVHNTGTAYDNYQRNQHHRVY</sequence>
<dbReference type="AlphaFoldDB" id="A0A9D3YGK9"/>
<dbReference type="EMBL" id="JAIWYP010000015">
    <property type="protein sequence ID" value="KAH3700152.1"/>
    <property type="molecule type" value="Genomic_DNA"/>
</dbReference>
<reference evidence="1" key="2">
    <citation type="submission" date="2020-11" db="EMBL/GenBank/DDBJ databases">
        <authorList>
            <person name="McCartney M.A."/>
            <person name="Auch B."/>
            <person name="Kono T."/>
            <person name="Mallez S."/>
            <person name="Becker A."/>
            <person name="Gohl D.M."/>
            <person name="Silverstein K.A.T."/>
            <person name="Koren S."/>
            <person name="Bechman K.B."/>
            <person name="Herman A."/>
            <person name="Abrahante J.E."/>
            <person name="Garbe J."/>
        </authorList>
    </citation>
    <scope>NUCLEOTIDE SEQUENCE</scope>
    <source>
        <strain evidence="1">Duluth1</strain>
        <tissue evidence="1">Whole animal</tissue>
    </source>
</reference>
<gene>
    <name evidence="1" type="ORF">DPMN_075121</name>
</gene>
<dbReference type="Proteomes" id="UP000828390">
    <property type="component" value="Unassembled WGS sequence"/>
</dbReference>
<comment type="caution">
    <text evidence="1">The sequence shown here is derived from an EMBL/GenBank/DDBJ whole genome shotgun (WGS) entry which is preliminary data.</text>
</comment>
<protein>
    <submittedName>
        <fullName evidence="1">Uncharacterized protein</fullName>
    </submittedName>
</protein>
<reference evidence="1" key="1">
    <citation type="journal article" date="2019" name="bioRxiv">
        <title>The Genome of the Zebra Mussel, Dreissena polymorpha: A Resource for Invasive Species Research.</title>
        <authorList>
            <person name="McCartney M.A."/>
            <person name="Auch B."/>
            <person name="Kono T."/>
            <person name="Mallez S."/>
            <person name="Zhang Y."/>
            <person name="Obille A."/>
            <person name="Becker A."/>
            <person name="Abrahante J.E."/>
            <person name="Garbe J."/>
            <person name="Badalamenti J.P."/>
            <person name="Herman A."/>
            <person name="Mangelson H."/>
            <person name="Liachko I."/>
            <person name="Sullivan S."/>
            <person name="Sone E.D."/>
            <person name="Koren S."/>
            <person name="Silverstein K.A.T."/>
            <person name="Beckman K.B."/>
            <person name="Gohl D.M."/>
        </authorList>
    </citation>
    <scope>NUCLEOTIDE SEQUENCE</scope>
    <source>
        <strain evidence="1">Duluth1</strain>
        <tissue evidence="1">Whole animal</tissue>
    </source>
</reference>
<name>A0A9D3YGK9_DREPO</name>
<organism evidence="1 2">
    <name type="scientific">Dreissena polymorpha</name>
    <name type="common">Zebra mussel</name>
    <name type="synonym">Mytilus polymorpha</name>
    <dbReference type="NCBI Taxonomy" id="45954"/>
    <lineage>
        <taxon>Eukaryota</taxon>
        <taxon>Metazoa</taxon>
        <taxon>Spiralia</taxon>
        <taxon>Lophotrochozoa</taxon>
        <taxon>Mollusca</taxon>
        <taxon>Bivalvia</taxon>
        <taxon>Autobranchia</taxon>
        <taxon>Heteroconchia</taxon>
        <taxon>Euheterodonta</taxon>
        <taxon>Imparidentia</taxon>
        <taxon>Neoheterodontei</taxon>
        <taxon>Myida</taxon>
        <taxon>Dreissenoidea</taxon>
        <taxon>Dreissenidae</taxon>
        <taxon>Dreissena</taxon>
    </lineage>
</organism>
<evidence type="ECO:0000313" key="2">
    <source>
        <dbReference type="Proteomes" id="UP000828390"/>
    </source>
</evidence>